<name>A0A2P6N4T4_9EUKA</name>
<evidence type="ECO:0000313" key="2">
    <source>
        <dbReference type="EMBL" id="PRP78958.1"/>
    </source>
</evidence>
<dbReference type="AlphaFoldDB" id="A0A2P6N4T4"/>
<dbReference type="EMBL" id="MDYQ01000203">
    <property type="protein sequence ID" value="PRP78958.1"/>
    <property type="molecule type" value="Genomic_DNA"/>
</dbReference>
<reference evidence="2 3" key="1">
    <citation type="journal article" date="2018" name="Genome Biol. Evol.">
        <title>Multiple Roots of Fruiting Body Formation in Amoebozoa.</title>
        <authorList>
            <person name="Hillmann F."/>
            <person name="Forbes G."/>
            <person name="Novohradska S."/>
            <person name="Ferling I."/>
            <person name="Riege K."/>
            <person name="Groth M."/>
            <person name="Westermann M."/>
            <person name="Marz M."/>
            <person name="Spaller T."/>
            <person name="Winckler T."/>
            <person name="Schaap P."/>
            <person name="Glockner G."/>
        </authorList>
    </citation>
    <scope>NUCLEOTIDE SEQUENCE [LARGE SCALE GENOMIC DNA]</scope>
    <source>
        <strain evidence="2 3">Jena</strain>
    </source>
</reference>
<evidence type="ECO:0000256" key="1">
    <source>
        <dbReference type="SAM" id="MobiDB-lite"/>
    </source>
</evidence>
<dbReference type="Proteomes" id="UP000241769">
    <property type="component" value="Unassembled WGS sequence"/>
</dbReference>
<comment type="caution">
    <text evidence="2">The sequence shown here is derived from an EMBL/GenBank/DDBJ whole genome shotgun (WGS) entry which is preliminary data.</text>
</comment>
<evidence type="ECO:0000313" key="3">
    <source>
        <dbReference type="Proteomes" id="UP000241769"/>
    </source>
</evidence>
<dbReference type="InParanoid" id="A0A2P6N4T4"/>
<sequence length="352" mass="40617">MMDSNQTTEQKALKPKQITACDNCRKSHVSCGPGRRQLTKCRDNHRQNDLALDYGESPSPTMLSSEPQEEPTFSMERDFLVKSFSNILSSSTITSFSSDKVESNSLQGGLSTNAAAYFDSLLSYLSNYFPESFAIDEASDPYDTRLDVKGDQQRYLKHALSMGWCTERDIEEINLFAAGFKEKRSQVVKFISPDQATQMRTEFLNHLQNCIHSSNETDTPCIIWLQFGIVYHANQAYRDFTGFSEPLPMHYDRFLLLEAFRYPQTFDSKIVRERIMHCHEKFNMFPVELKIWNNEQNLPLSYRKNPVSEQEEGYIDCVMSVTVKRDTFNMPVIFYGSFIPSIEVLHKMHSNP</sequence>
<feature type="region of interest" description="Disordered" evidence="1">
    <location>
        <begin position="50"/>
        <end position="72"/>
    </location>
</feature>
<gene>
    <name evidence="2" type="ORF">PROFUN_13270</name>
</gene>
<organism evidence="2 3">
    <name type="scientific">Planoprotostelium fungivorum</name>
    <dbReference type="NCBI Taxonomy" id="1890364"/>
    <lineage>
        <taxon>Eukaryota</taxon>
        <taxon>Amoebozoa</taxon>
        <taxon>Evosea</taxon>
        <taxon>Variosea</taxon>
        <taxon>Cavosteliida</taxon>
        <taxon>Cavosteliaceae</taxon>
        <taxon>Planoprotostelium</taxon>
    </lineage>
</organism>
<keyword evidence="3" id="KW-1185">Reference proteome</keyword>
<dbReference type="OrthoDB" id="65716at2759"/>
<protein>
    <submittedName>
        <fullName evidence="2">Uncharacterized protein</fullName>
    </submittedName>
</protein>
<proteinExistence type="predicted"/>
<accession>A0A2P6N4T4</accession>